<accession>A0A897NCR0</accession>
<evidence type="ECO:0000313" key="2">
    <source>
        <dbReference type="Proteomes" id="UP000662973"/>
    </source>
</evidence>
<keyword evidence="2" id="KW-1185">Reference proteome</keyword>
<reference evidence="1 2" key="1">
    <citation type="submission" date="2020-11" db="EMBL/GenBank/DDBJ databases">
        <title>Carbohydrate-dependent, anaerobic sulfur respiration: A novel catabolism in halophilic archaea.</title>
        <authorList>
            <person name="Sorokin D.Y."/>
            <person name="Messina E."/>
            <person name="Smedile F."/>
            <person name="La Cono V."/>
            <person name="Hallsworth J.E."/>
            <person name="Yakimov M.M."/>
        </authorList>
    </citation>
    <scope>NUCLEOTIDE SEQUENCE [LARGE SCALE GENOMIC DNA]</scope>
    <source>
        <strain evidence="1 2">HSR12-2</strain>
    </source>
</reference>
<protein>
    <submittedName>
        <fullName evidence="1">Uncharacterized protein</fullName>
    </submittedName>
</protein>
<organism evidence="1 2">
    <name type="scientific">Halapricum desulfuricans</name>
    <dbReference type="NCBI Taxonomy" id="2841257"/>
    <lineage>
        <taxon>Archaea</taxon>
        <taxon>Methanobacteriati</taxon>
        <taxon>Methanobacteriota</taxon>
        <taxon>Stenosarchaea group</taxon>
        <taxon>Halobacteria</taxon>
        <taxon>Halobacteriales</taxon>
        <taxon>Haloarculaceae</taxon>
        <taxon>Halapricum</taxon>
    </lineage>
</organism>
<proteinExistence type="predicted"/>
<evidence type="ECO:0000313" key="1">
    <source>
        <dbReference type="EMBL" id="QSG08759.1"/>
    </source>
</evidence>
<name>A0A897NCR0_9EURY</name>
<dbReference type="Proteomes" id="UP000662973">
    <property type="component" value="Chromosome"/>
</dbReference>
<sequence length="43" mass="4778">MVPLPPTVRLAHRYAGARLSSSSGERTEMILDEPFLGGFKQFD</sequence>
<dbReference type="EMBL" id="CP064788">
    <property type="protein sequence ID" value="QSG08759.1"/>
    <property type="molecule type" value="Genomic_DNA"/>
</dbReference>
<dbReference type="KEGG" id="hds:HSR122_1362"/>
<gene>
    <name evidence="1" type="ORF">HSR122_1362</name>
</gene>
<dbReference type="AlphaFoldDB" id="A0A897NCR0"/>